<feature type="domain" description="Disease resistance protein Roq1-like winged-helix" evidence="4">
    <location>
        <begin position="3"/>
        <end position="54"/>
    </location>
</feature>
<protein>
    <submittedName>
        <fullName evidence="6">Disease resistance protein TAO1-like isoform X1</fullName>
    </submittedName>
</protein>
<dbReference type="PANTHER" id="PTHR45752">
    <property type="entry name" value="LEUCINE-RICH REPEAT-CONTAINING"/>
    <property type="match status" value="1"/>
</dbReference>
<dbReference type="Proteomes" id="UP000694864">
    <property type="component" value="Chromosome 5"/>
</dbReference>
<keyword evidence="5" id="KW-1185">Reference proteome</keyword>
<dbReference type="RefSeq" id="XP_010511335.1">
    <property type="nucleotide sequence ID" value="XM_010513033.1"/>
</dbReference>
<proteinExistence type="predicted"/>
<dbReference type="InterPro" id="IPR045344">
    <property type="entry name" value="C-JID"/>
</dbReference>
<name>A0ABM0Z724_CAMSA</name>
<feature type="domain" description="C-JID" evidence="3">
    <location>
        <begin position="538"/>
        <end position="658"/>
    </location>
</feature>
<dbReference type="Pfam" id="PF07725">
    <property type="entry name" value="LRR_3"/>
    <property type="match status" value="1"/>
</dbReference>
<dbReference type="Gene3D" id="3.80.10.10">
    <property type="entry name" value="Ribonuclease Inhibitor"/>
    <property type="match status" value="2"/>
</dbReference>
<dbReference type="InterPro" id="IPR011713">
    <property type="entry name" value="Leu-rich_rpt_3"/>
</dbReference>
<dbReference type="InterPro" id="IPR001611">
    <property type="entry name" value="Leu-rich_rpt"/>
</dbReference>
<dbReference type="Pfam" id="PF23282">
    <property type="entry name" value="WHD_ROQ1"/>
    <property type="match status" value="1"/>
</dbReference>
<reference evidence="5" key="1">
    <citation type="journal article" date="2014" name="Nat. Commun.">
        <title>The emerging biofuel crop Camelina sativa retains a highly undifferentiated hexaploid genome structure.</title>
        <authorList>
            <person name="Kagale S."/>
            <person name="Koh C."/>
            <person name="Nixon J."/>
            <person name="Bollina V."/>
            <person name="Clarke W.E."/>
            <person name="Tuteja R."/>
            <person name="Spillane C."/>
            <person name="Robinson S.J."/>
            <person name="Links M.G."/>
            <person name="Clarke C."/>
            <person name="Higgins E.E."/>
            <person name="Huebert T."/>
            <person name="Sharpe A.G."/>
            <person name="Parkin I.A."/>
        </authorList>
    </citation>
    <scope>NUCLEOTIDE SEQUENCE [LARGE SCALE GENOMIC DNA]</scope>
    <source>
        <strain evidence="5">cv. DH55</strain>
    </source>
</reference>
<accession>A0ABM0Z724</accession>
<evidence type="ECO:0000313" key="6">
    <source>
        <dbReference type="RefSeq" id="XP_010511335.1"/>
    </source>
</evidence>
<dbReference type="InterPro" id="IPR032675">
    <property type="entry name" value="LRR_dom_sf"/>
</dbReference>
<reference evidence="6" key="2">
    <citation type="submission" date="2025-08" db="UniProtKB">
        <authorList>
            <consortium name="RefSeq"/>
        </authorList>
    </citation>
    <scope>IDENTIFICATION</scope>
    <source>
        <tissue evidence="6">Leaf</tissue>
    </source>
</reference>
<keyword evidence="1" id="KW-0433">Leucine-rich repeat</keyword>
<keyword evidence="2" id="KW-0677">Repeat</keyword>
<evidence type="ECO:0000256" key="1">
    <source>
        <dbReference type="ARBA" id="ARBA00022614"/>
    </source>
</evidence>
<dbReference type="Pfam" id="PF00560">
    <property type="entry name" value="LRR_1"/>
    <property type="match status" value="5"/>
</dbReference>
<dbReference type="Pfam" id="PF20160">
    <property type="entry name" value="C-JID"/>
    <property type="match status" value="1"/>
</dbReference>
<evidence type="ECO:0000256" key="2">
    <source>
        <dbReference type="ARBA" id="ARBA00022737"/>
    </source>
</evidence>
<evidence type="ECO:0000259" key="3">
    <source>
        <dbReference type="Pfam" id="PF20160"/>
    </source>
</evidence>
<dbReference type="PANTHER" id="PTHR45752:SF194">
    <property type="entry name" value="NB-ARC DOMAIN-CONTAINING PROTEIN"/>
    <property type="match status" value="1"/>
</dbReference>
<dbReference type="InterPro" id="IPR058192">
    <property type="entry name" value="WHD_ROQ1-like"/>
</dbReference>
<dbReference type="InterPro" id="IPR050715">
    <property type="entry name" value="LRR-SigEffector_domain"/>
</dbReference>
<gene>
    <name evidence="6" type="primary">LOC104787447</name>
</gene>
<organism evidence="5 6">
    <name type="scientific">Camelina sativa</name>
    <name type="common">False flax</name>
    <name type="synonym">Myagrum sativum</name>
    <dbReference type="NCBI Taxonomy" id="90675"/>
    <lineage>
        <taxon>Eukaryota</taxon>
        <taxon>Viridiplantae</taxon>
        <taxon>Streptophyta</taxon>
        <taxon>Embryophyta</taxon>
        <taxon>Tracheophyta</taxon>
        <taxon>Spermatophyta</taxon>
        <taxon>Magnoliopsida</taxon>
        <taxon>eudicotyledons</taxon>
        <taxon>Gunneridae</taxon>
        <taxon>Pentapetalae</taxon>
        <taxon>rosids</taxon>
        <taxon>malvids</taxon>
        <taxon>Brassicales</taxon>
        <taxon>Brassicaceae</taxon>
        <taxon>Camelineae</taxon>
        <taxon>Camelina</taxon>
    </lineage>
</organism>
<dbReference type="SUPFAM" id="SSF52058">
    <property type="entry name" value="L domain-like"/>
    <property type="match status" value="2"/>
</dbReference>
<dbReference type="GeneID" id="104787447"/>
<evidence type="ECO:0000259" key="4">
    <source>
        <dbReference type="Pfam" id="PF23282"/>
    </source>
</evidence>
<sequence>MNLEEVEEYLAESFDHVKQRLHVLDEKSLISIQYNKYIRMHKMLAQLGKTIVQSGELRHRQFLLDRKDICEALIDSTTMTISVVGIYSKYQLNITEKAFERMSNLQFLRVLKHNDDHQNIISSLGALSFTSPNLRLLDWSYFPMTCLHFTNNLEFLVEFNMVNSKLEKLWDGTKLLRNLKRISLENSKNLEELPNLSTATNLKKLQLSGCSSLVELPSSIGNTTNLEKLNLSGCSSLVELPSSIGNSTNLKELDLYGCSRLVELPPFIGNATNLKELDLYGCSRLVELPSSIGNATILEKLNLGGCSSLVELPSSIGNANLTKLNFRGCSSLVKVPSSIVNATNLKELDLDGCSSLMELPSFIGNVTNLEKLNLCGCLSLVELPSSIGNLTNLEKLNLSGCSRLLELPFTIGNLTYLKKLFLSECSSLVELPYSIGNLDDLRRLYLNGCSSLMELPSSIENATELVVLNLNACSSLVSLPQLPESILVLYAENCESLEKLDCYFCIPYISLQFVNCFKLNKEARDLILQRSNLESAVLPGGEIPACFTYRANVSSITVKLNQKPLPITQFKVCILFDKKGENEAKNMGEITVSCTNTSKQNSHTARILNGLYVCPVLTEHLYIFEFEVWELTSTELIFKFELYGDDFRKTWKIKKCGIIHLEHDVFIDYGGLRKDIPFHKKIKYRLG</sequence>
<evidence type="ECO:0000313" key="5">
    <source>
        <dbReference type="Proteomes" id="UP000694864"/>
    </source>
</evidence>